<dbReference type="PANTHER" id="PTHR23501:SF102">
    <property type="entry name" value="DRUG TRANSPORTER, PUTATIVE (AFU_ORTHOLOGUE AFUA_3G08530)-RELATED"/>
    <property type="match status" value="1"/>
</dbReference>
<proteinExistence type="predicted"/>
<dbReference type="SUPFAM" id="SSF103473">
    <property type="entry name" value="MFS general substrate transporter"/>
    <property type="match status" value="1"/>
</dbReference>
<dbReference type="AlphaFoldDB" id="A0A0C3PNM5"/>
<evidence type="ECO:0000256" key="1">
    <source>
        <dbReference type="ARBA" id="ARBA00004141"/>
    </source>
</evidence>
<evidence type="ECO:0000256" key="3">
    <source>
        <dbReference type="ARBA" id="ARBA00022989"/>
    </source>
</evidence>
<feature type="region of interest" description="Disordered" evidence="5">
    <location>
        <begin position="1"/>
        <end position="46"/>
    </location>
</feature>
<organism evidence="8 9">
    <name type="scientific">Tulasnella calospora MUT 4182</name>
    <dbReference type="NCBI Taxonomy" id="1051891"/>
    <lineage>
        <taxon>Eukaryota</taxon>
        <taxon>Fungi</taxon>
        <taxon>Dikarya</taxon>
        <taxon>Basidiomycota</taxon>
        <taxon>Agaricomycotina</taxon>
        <taxon>Agaricomycetes</taxon>
        <taxon>Cantharellales</taxon>
        <taxon>Tulasnellaceae</taxon>
        <taxon>Tulasnella</taxon>
    </lineage>
</organism>
<dbReference type="Gene3D" id="1.20.1720.10">
    <property type="entry name" value="Multidrug resistance protein D"/>
    <property type="match status" value="1"/>
</dbReference>
<dbReference type="PROSITE" id="PS50850">
    <property type="entry name" value="MFS"/>
    <property type="match status" value="1"/>
</dbReference>
<name>A0A0C3PNM5_9AGAM</name>
<evidence type="ECO:0000313" key="9">
    <source>
        <dbReference type="Proteomes" id="UP000054248"/>
    </source>
</evidence>
<dbReference type="OrthoDB" id="3437016at2759"/>
<dbReference type="EMBL" id="KN823703">
    <property type="protein sequence ID" value="KIO16030.1"/>
    <property type="molecule type" value="Genomic_DNA"/>
</dbReference>
<feature type="transmembrane region" description="Helical" evidence="6">
    <location>
        <begin position="54"/>
        <end position="79"/>
    </location>
</feature>
<feature type="transmembrane region" description="Helical" evidence="6">
    <location>
        <begin position="151"/>
        <end position="173"/>
    </location>
</feature>
<keyword evidence="4 6" id="KW-0472">Membrane</keyword>
<evidence type="ECO:0000256" key="6">
    <source>
        <dbReference type="SAM" id="Phobius"/>
    </source>
</evidence>
<sequence length="229" mass="23777">MSATLPQNKNLANIDDVPASGTATPDATLNGERTNEWERPPPPPQPPAAKGLRFWLVIVAMMVTTFLSAIDLTSVSTALPTIVQDLNGSEFAWVGSAFALGSTAMLPLVGGLAQIFGRRPVVLGSIAFFALGSGLCGGAKGMNMLIAGRAIQGVGGGGILAMAEIIVADLVPLSERGNYMGIFGAVWAVASAIGPPIGGAFSQSNWRWLFCEYILCYAVLNVDSNSPLP</sequence>
<comment type="subcellular location">
    <subcellularLocation>
        <location evidence="1">Membrane</location>
        <topology evidence="1">Multi-pass membrane protein</topology>
    </subcellularLocation>
</comment>
<protein>
    <recommendedName>
        <fullName evidence="7">Major facilitator superfamily (MFS) profile domain-containing protein</fullName>
    </recommendedName>
</protein>
<dbReference type="GO" id="GO:0005886">
    <property type="term" value="C:plasma membrane"/>
    <property type="evidence" value="ECO:0007669"/>
    <property type="project" value="TreeGrafter"/>
</dbReference>
<dbReference type="InterPro" id="IPR036259">
    <property type="entry name" value="MFS_trans_sf"/>
</dbReference>
<feature type="transmembrane region" description="Helical" evidence="6">
    <location>
        <begin position="91"/>
        <end position="115"/>
    </location>
</feature>
<feature type="transmembrane region" description="Helical" evidence="6">
    <location>
        <begin position="121"/>
        <end position="139"/>
    </location>
</feature>
<gene>
    <name evidence="8" type="ORF">M407DRAFT_234031</name>
</gene>
<dbReference type="PANTHER" id="PTHR23501">
    <property type="entry name" value="MAJOR FACILITATOR SUPERFAMILY"/>
    <property type="match status" value="1"/>
</dbReference>
<dbReference type="InterPro" id="IPR011701">
    <property type="entry name" value="MFS"/>
</dbReference>
<dbReference type="HOGENOM" id="CLU_000960_10_8_1"/>
<feature type="compositionally biased region" description="Polar residues" evidence="5">
    <location>
        <begin position="1"/>
        <end position="11"/>
    </location>
</feature>
<keyword evidence="3 6" id="KW-1133">Transmembrane helix</keyword>
<evidence type="ECO:0000256" key="4">
    <source>
        <dbReference type="ARBA" id="ARBA00023136"/>
    </source>
</evidence>
<evidence type="ECO:0000259" key="7">
    <source>
        <dbReference type="PROSITE" id="PS50850"/>
    </source>
</evidence>
<reference evidence="9" key="2">
    <citation type="submission" date="2015-01" db="EMBL/GenBank/DDBJ databases">
        <title>Evolutionary Origins and Diversification of the Mycorrhizal Mutualists.</title>
        <authorList>
            <consortium name="DOE Joint Genome Institute"/>
            <consortium name="Mycorrhizal Genomics Consortium"/>
            <person name="Kohler A."/>
            <person name="Kuo A."/>
            <person name="Nagy L.G."/>
            <person name="Floudas D."/>
            <person name="Copeland A."/>
            <person name="Barry K.W."/>
            <person name="Cichocki N."/>
            <person name="Veneault-Fourrey C."/>
            <person name="LaButti K."/>
            <person name="Lindquist E.A."/>
            <person name="Lipzen A."/>
            <person name="Lundell T."/>
            <person name="Morin E."/>
            <person name="Murat C."/>
            <person name="Riley R."/>
            <person name="Ohm R."/>
            <person name="Sun H."/>
            <person name="Tunlid A."/>
            <person name="Henrissat B."/>
            <person name="Grigoriev I.V."/>
            <person name="Hibbett D.S."/>
            <person name="Martin F."/>
        </authorList>
    </citation>
    <scope>NUCLEOTIDE SEQUENCE [LARGE SCALE GENOMIC DNA]</scope>
    <source>
        <strain evidence="9">MUT 4182</strain>
    </source>
</reference>
<dbReference type="GO" id="GO:0022857">
    <property type="term" value="F:transmembrane transporter activity"/>
    <property type="evidence" value="ECO:0007669"/>
    <property type="project" value="InterPro"/>
</dbReference>
<evidence type="ECO:0000313" key="8">
    <source>
        <dbReference type="EMBL" id="KIO16030.1"/>
    </source>
</evidence>
<dbReference type="Proteomes" id="UP000054248">
    <property type="component" value="Unassembled WGS sequence"/>
</dbReference>
<evidence type="ECO:0000256" key="5">
    <source>
        <dbReference type="SAM" id="MobiDB-lite"/>
    </source>
</evidence>
<keyword evidence="9" id="KW-1185">Reference proteome</keyword>
<dbReference type="Pfam" id="PF07690">
    <property type="entry name" value="MFS_1"/>
    <property type="match status" value="1"/>
</dbReference>
<dbReference type="InterPro" id="IPR020846">
    <property type="entry name" value="MFS_dom"/>
</dbReference>
<feature type="transmembrane region" description="Helical" evidence="6">
    <location>
        <begin position="179"/>
        <end position="201"/>
    </location>
</feature>
<keyword evidence="2 6" id="KW-0812">Transmembrane</keyword>
<reference evidence="8 9" key="1">
    <citation type="submission" date="2014-04" db="EMBL/GenBank/DDBJ databases">
        <authorList>
            <consortium name="DOE Joint Genome Institute"/>
            <person name="Kuo A."/>
            <person name="Girlanda M."/>
            <person name="Perotto S."/>
            <person name="Kohler A."/>
            <person name="Nagy L.G."/>
            <person name="Floudas D."/>
            <person name="Copeland A."/>
            <person name="Barry K.W."/>
            <person name="Cichocki N."/>
            <person name="Veneault-Fourrey C."/>
            <person name="LaButti K."/>
            <person name="Lindquist E.A."/>
            <person name="Lipzen A."/>
            <person name="Lundell T."/>
            <person name="Morin E."/>
            <person name="Murat C."/>
            <person name="Sun H."/>
            <person name="Tunlid A."/>
            <person name="Henrissat B."/>
            <person name="Grigoriev I.V."/>
            <person name="Hibbett D.S."/>
            <person name="Martin F."/>
            <person name="Nordberg H.P."/>
            <person name="Cantor M.N."/>
            <person name="Hua S.X."/>
        </authorList>
    </citation>
    <scope>NUCLEOTIDE SEQUENCE [LARGE SCALE GENOMIC DNA]</scope>
    <source>
        <strain evidence="8 9">MUT 4182</strain>
    </source>
</reference>
<evidence type="ECO:0000256" key="2">
    <source>
        <dbReference type="ARBA" id="ARBA00022692"/>
    </source>
</evidence>
<feature type="domain" description="Major facilitator superfamily (MFS) profile" evidence="7">
    <location>
        <begin position="57"/>
        <end position="229"/>
    </location>
</feature>
<dbReference type="PRINTS" id="PR01036">
    <property type="entry name" value="TCRTETB"/>
</dbReference>
<accession>A0A0C3PNM5</accession>